<feature type="region of interest" description="Disordered" evidence="1">
    <location>
        <begin position="76"/>
        <end position="108"/>
    </location>
</feature>
<dbReference type="Proteomes" id="UP000324800">
    <property type="component" value="Unassembled WGS sequence"/>
</dbReference>
<evidence type="ECO:0000313" key="2">
    <source>
        <dbReference type="EMBL" id="KAA6396980.1"/>
    </source>
</evidence>
<dbReference type="InterPro" id="IPR035892">
    <property type="entry name" value="C2_domain_sf"/>
</dbReference>
<feature type="compositionally biased region" description="Low complexity" evidence="1">
    <location>
        <begin position="132"/>
        <end position="145"/>
    </location>
</feature>
<evidence type="ECO:0008006" key="4">
    <source>
        <dbReference type="Google" id="ProtNLM"/>
    </source>
</evidence>
<organism evidence="2 3">
    <name type="scientific">Streblomastix strix</name>
    <dbReference type="NCBI Taxonomy" id="222440"/>
    <lineage>
        <taxon>Eukaryota</taxon>
        <taxon>Metamonada</taxon>
        <taxon>Preaxostyla</taxon>
        <taxon>Oxymonadida</taxon>
        <taxon>Streblomastigidae</taxon>
        <taxon>Streblomastix</taxon>
    </lineage>
</organism>
<dbReference type="EMBL" id="SNRW01001292">
    <property type="protein sequence ID" value="KAA6396980.1"/>
    <property type="molecule type" value="Genomic_DNA"/>
</dbReference>
<dbReference type="Gene3D" id="2.60.40.150">
    <property type="entry name" value="C2 domain"/>
    <property type="match status" value="1"/>
</dbReference>
<evidence type="ECO:0000313" key="3">
    <source>
        <dbReference type="Proteomes" id="UP000324800"/>
    </source>
</evidence>
<dbReference type="SUPFAM" id="SSF49562">
    <property type="entry name" value="C2 domain (Calcium/lipid-binding domain, CaLB)"/>
    <property type="match status" value="1"/>
</dbReference>
<accession>A0A5J4WPU2</accession>
<reference evidence="2 3" key="1">
    <citation type="submission" date="2019-03" db="EMBL/GenBank/DDBJ databases">
        <title>Single cell metagenomics reveals metabolic interactions within the superorganism composed of flagellate Streblomastix strix and complex community of Bacteroidetes bacteria on its surface.</title>
        <authorList>
            <person name="Treitli S.C."/>
            <person name="Kolisko M."/>
            <person name="Husnik F."/>
            <person name="Keeling P."/>
            <person name="Hampl V."/>
        </authorList>
    </citation>
    <scope>NUCLEOTIDE SEQUENCE [LARGE SCALE GENOMIC DNA]</scope>
    <source>
        <strain evidence="2">ST1C</strain>
    </source>
</reference>
<proteinExistence type="predicted"/>
<comment type="caution">
    <text evidence="2">The sequence shown here is derived from an EMBL/GenBank/DDBJ whole genome shotgun (WGS) entry which is preliminary data.</text>
</comment>
<dbReference type="AlphaFoldDB" id="A0A5J4WPU2"/>
<evidence type="ECO:0000256" key="1">
    <source>
        <dbReference type="SAM" id="MobiDB-lite"/>
    </source>
</evidence>
<gene>
    <name evidence="2" type="ORF">EZS28_007490</name>
</gene>
<protein>
    <recommendedName>
        <fullName evidence="4">C2 domain-containing protein</fullName>
    </recommendedName>
</protein>
<feature type="region of interest" description="Disordered" evidence="1">
    <location>
        <begin position="132"/>
        <end position="153"/>
    </location>
</feature>
<sequence length="279" mass="31950">MIIFCVSIVYDDEGEGYEMIYDPSIMTGDGNVTIEVWDYDKIGLDDLIGSVNMEYFQLYNMKLNFELYLQSKPDKKKDQSKMKSNLAQSKPDKNNGIINVLSDHASPPPEKVNSPFVYWTLGAYGPSSQQTFTMSISSQSQSSSSGTGDKDTPYLDRVRRNVLRLPEYKIREILASLKFQDTGLEPEDPDYEVRVQLISTVLINEDKEKQAKGAKRQASEGFIPLSQIEHDIRMAWAEDRHKTKEKDNTVDQKESRQQELLSELKEIDKSIKRKRSPES</sequence>
<feature type="non-terminal residue" evidence="2">
    <location>
        <position position="279"/>
    </location>
</feature>
<name>A0A5J4WPU2_9EUKA</name>
<feature type="region of interest" description="Disordered" evidence="1">
    <location>
        <begin position="237"/>
        <end position="279"/>
    </location>
</feature>